<evidence type="ECO:0000313" key="1">
    <source>
        <dbReference type="EMBL" id="KAF0760118.1"/>
    </source>
</evidence>
<protein>
    <submittedName>
        <fullName evidence="1">Uncharacterized protein</fullName>
    </submittedName>
</protein>
<dbReference type="EMBL" id="VUJU01002782">
    <property type="protein sequence ID" value="KAF0760118.1"/>
    <property type="molecule type" value="Genomic_DNA"/>
</dbReference>
<evidence type="ECO:0000313" key="2">
    <source>
        <dbReference type="Proteomes" id="UP000478052"/>
    </source>
</evidence>
<sequence length="34" mass="3986">MMCVFCLSVYTINHRKITLNFTLSVVLNRKLDIV</sequence>
<gene>
    <name evidence="1" type="ORF">FWK35_00016497</name>
</gene>
<reference evidence="1 2" key="1">
    <citation type="submission" date="2019-08" db="EMBL/GenBank/DDBJ databases">
        <title>Whole genome of Aphis craccivora.</title>
        <authorList>
            <person name="Voronova N.V."/>
            <person name="Shulinski R.S."/>
            <person name="Bandarenka Y.V."/>
            <person name="Zhorov D.G."/>
            <person name="Warner D."/>
        </authorList>
    </citation>
    <scope>NUCLEOTIDE SEQUENCE [LARGE SCALE GENOMIC DNA]</scope>
    <source>
        <strain evidence="1">180601</strain>
        <tissue evidence="1">Whole Body</tissue>
    </source>
</reference>
<accession>A0A6G0YQW0</accession>
<keyword evidence="2" id="KW-1185">Reference proteome</keyword>
<name>A0A6G0YQW0_APHCR</name>
<dbReference type="Proteomes" id="UP000478052">
    <property type="component" value="Unassembled WGS sequence"/>
</dbReference>
<organism evidence="1 2">
    <name type="scientific">Aphis craccivora</name>
    <name type="common">Cowpea aphid</name>
    <dbReference type="NCBI Taxonomy" id="307492"/>
    <lineage>
        <taxon>Eukaryota</taxon>
        <taxon>Metazoa</taxon>
        <taxon>Ecdysozoa</taxon>
        <taxon>Arthropoda</taxon>
        <taxon>Hexapoda</taxon>
        <taxon>Insecta</taxon>
        <taxon>Pterygota</taxon>
        <taxon>Neoptera</taxon>
        <taxon>Paraneoptera</taxon>
        <taxon>Hemiptera</taxon>
        <taxon>Sternorrhyncha</taxon>
        <taxon>Aphidomorpha</taxon>
        <taxon>Aphidoidea</taxon>
        <taxon>Aphididae</taxon>
        <taxon>Aphidini</taxon>
        <taxon>Aphis</taxon>
        <taxon>Aphis</taxon>
    </lineage>
</organism>
<comment type="caution">
    <text evidence="1">The sequence shown here is derived from an EMBL/GenBank/DDBJ whole genome shotgun (WGS) entry which is preliminary data.</text>
</comment>
<dbReference type="AlphaFoldDB" id="A0A6G0YQW0"/>
<proteinExistence type="predicted"/>